<sequence length="357" mass="41531">MMAGNLTNDQRKWILKQYWKTENAEKVRQKWAEEFDTPSPSRQTIYRIRDKFDETGSICNAPKSGRPVSITTQENEILVSQAFTESPKKSKQRASVELGISCRSLSRIMQRLGLKTYRPRLLHGLLEDDPDRRLQFCEVVLNEERQGNGIIDKITWSDEAHFKLSGAVNRHNCVYYSRENPHVMIEGQLNQPGITVWAGLSCKGVLGPIFFHTTVTHDLYLNMLRGTVLPQLQRQHDNDDFFFQQDEALPHCAVTVREFLDEQLPNRWIGRRGPVEWPPRSPDLSPMDFFFWGVVKDKVFSRKPRTVDDMIRCIREACQEIDDNKELCVKVCSNIASRLQECVNNEGRQFEHLRDYT</sequence>
<keyword evidence="3" id="KW-1185">Reference proteome</keyword>
<evidence type="ECO:0000313" key="2">
    <source>
        <dbReference type="EMBL" id="KAF6338257.1"/>
    </source>
</evidence>
<proteinExistence type="predicted"/>
<dbReference type="EMBL" id="JACAGB010000010">
    <property type="protein sequence ID" value="KAF6338257.1"/>
    <property type="molecule type" value="Genomic_DNA"/>
</dbReference>
<dbReference type="InterPro" id="IPR009057">
    <property type="entry name" value="Homeodomain-like_sf"/>
</dbReference>
<dbReference type="AlphaFoldDB" id="A0A7J7WLE9"/>
<dbReference type="InterPro" id="IPR032135">
    <property type="entry name" value="DUF4817"/>
</dbReference>
<dbReference type="PANTHER" id="PTHR47326">
    <property type="entry name" value="TRANSPOSABLE ELEMENT TC3 TRANSPOSASE-LIKE PROTEIN"/>
    <property type="match status" value="1"/>
</dbReference>
<dbReference type="Proteomes" id="UP000558488">
    <property type="component" value="Unassembled WGS sequence"/>
</dbReference>
<comment type="caution">
    <text evidence="2">The sequence shown here is derived from an EMBL/GenBank/DDBJ whole genome shotgun (WGS) entry which is preliminary data.</text>
</comment>
<gene>
    <name evidence="2" type="ORF">mPipKuh1_007979</name>
</gene>
<organism evidence="2 3">
    <name type="scientific">Pipistrellus kuhlii</name>
    <name type="common">Kuhl's pipistrelle</name>
    <dbReference type="NCBI Taxonomy" id="59472"/>
    <lineage>
        <taxon>Eukaryota</taxon>
        <taxon>Metazoa</taxon>
        <taxon>Chordata</taxon>
        <taxon>Craniata</taxon>
        <taxon>Vertebrata</taxon>
        <taxon>Euteleostomi</taxon>
        <taxon>Mammalia</taxon>
        <taxon>Eutheria</taxon>
        <taxon>Laurasiatheria</taxon>
        <taxon>Chiroptera</taxon>
        <taxon>Yangochiroptera</taxon>
        <taxon>Vespertilionidae</taxon>
        <taxon>Pipistrellus</taxon>
    </lineage>
</organism>
<accession>A0A7J7WLE9</accession>
<dbReference type="InterPro" id="IPR036397">
    <property type="entry name" value="RNaseH_sf"/>
</dbReference>
<dbReference type="SUPFAM" id="SSF46689">
    <property type="entry name" value="Homeodomain-like"/>
    <property type="match status" value="1"/>
</dbReference>
<name>A0A7J7WLE9_PIPKU</name>
<dbReference type="Pfam" id="PF16087">
    <property type="entry name" value="DUF4817"/>
    <property type="match status" value="1"/>
</dbReference>
<dbReference type="PANTHER" id="PTHR47326:SF1">
    <property type="entry name" value="HTH PSQ-TYPE DOMAIN-CONTAINING PROTEIN"/>
    <property type="match status" value="1"/>
</dbReference>
<reference evidence="2 3" key="1">
    <citation type="journal article" date="2020" name="Nature">
        <title>Six reference-quality genomes reveal evolution of bat adaptations.</title>
        <authorList>
            <person name="Jebb D."/>
            <person name="Huang Z."/>
            <person name="Pippel M."/>
            <person name="Hughes G.M."/>
            <person name="Lavrichenko K."/>
            <person name="Devanna P."/>
            <person name="Winkler S."/>
            <person name="Jermiin L.S."/>
            <person name="Skirmuntt E.C."/>
            <person name="Katzourakis A."/>
            <person name="Burkitt-Gray L."/>
            <person name="Ray D.A."/>
            <person name="Sullivan K.A.M."/>
            <person name="Roscito J.G."/>
            <person name="Kirilenko B.M."/>
            <person name="Davalos L.M."/>
            <person name="Corthals A.P."/>
            <person name="Power M.L."/>
            <person name="Jones G."/>
            <person name="Ransome R.D."/>
            <person name="Dechmann D.K.N."/>
            <person name="Locatelli A.G."/>
            <person name="Puechmaille S.J."/>
            <person name="Fedrigo O."/>
            <person name="Jarvis E.D."/>
            <person name="Hiller M."/>
            <person name="Vernes S.C."/>
            <person name="Myers E.W."/>
            <person name="Teeling E.C."/>
        </authorList>
    </citation>
    <scope>NUCLEOTIDE SEQUENCE [LARGE SCALE GENOMIC DNA]</scope>
    <source>
        <strain evidence="2">MPipKuh1</strain>
        <tissue evidence="2">Flight muscle</tissue>
    </source>
</reference>
<feature type="domain" description="DUF4817" evidence="1">
    <location>
        <begin position="8"/>
        <end position="58"/>
    </location>
</feature>
<evidence type="ECO:0000259" key="1">
    <source>
        <dbReference type="Pfam" id="PF16087"/>
    </source>
</evidence>
<dbReference type="Gene3D" id="3.30.420.10">
    <property type="entry name" value="Ribonuclease H-like superfamily/Ribonuclease H"/>
    <property type="match status" value="1"/>
</dbReference>
<protein>
    <recommendedName>
        <fullName evidence="1">DUF4817 domain-containing protein</fullName>
    </recommendedName>
</protein>
<evidence type="ECO:0000313" key="3">
    <source>
        <dbReference type="Proteomes" id="UP000558488"/>
    </source>
</evidence>
<dbReference type="GO" id="GO:0003676">
    <property type="term" value="F:nucleic acid binding"/>
    <property type="evidence" value="ECO:0007669"/>
    <property type="project" value="InterPro"/>
</dbReference>